<evidence type="ECO:0000256" key="6">
    <source>
        <dbReference type="SAM" id="SignalP"/>
    </source>
</evidence>
<dbReference type="InterPro" id="IPR050127">
    <property type="entry name" value="Serine_Proteases_S1"/>
</dbReference>
<keyword evidence="2" id="KW-0645">Protease</keyword>
<organism evidence="8 9">
    <name type="scientific">Actinia tenebrosa</name>
    <name type="common">Australian red waratah sea anemone</name>
    <dbReference type="NCBI Taxonomy" id="6105"/>
    <lineage>
        <taxon>Eukaryota</taxon>
        <taxon>Metazoa</taxon>
        <taxon>Cnidaria</taxon>
        <taxon>Anthozoa</taxon>
        <taxon>Hexacorallia</taxon>
        <taxon>Actiniaria</taxon>
        <taxon>Actiniidae</taxon>
        <taxon>Actinia</taxon>
    </lineage>
</organism>
<feature type="signal peptide" evidence="6">
    <location>
        <begin position="1"/>
        <end position="21"/>
    </location>
</feature>
<dbReference type="PROSITE" id="PS50240">
    <property type="entry name" value="TRYPSIN_DOM"/>
    <property type="match status" value="1"/>
</dbReference>
<evidence type="ECO:0000256" key="5">
    <source>
        <dbReference type="ARBA" id="ARBA00023157"/>
    </source>
</evidence>
<evidence type="ECO:0000256" key="1">
    <source>
        <dbReference type="ARBA" id="ARBA00007664"/>
    </source>
</evidence>
<evidence type="ECO:0000256" key="4">
    <source>
        <dbReference type="ARBA" id="ARBA00022825"/>
    </source>
</evidence>
<keyword evidence="3" id="KW-0378">Hydrolase</keyword>
<dbReference type="CDD" id="cd00190">
    <property type="entry name" value="Tryp_SPc"/>
    <property type="match status" value="1"/>
</dbReference>
<dbReference type="Gene3D" id="2.40.10.10">
    <property type="entry name" value="Trypsin-like serine proteases"/>
    <property type="match status" value="1"/>
</dbReference>
<protein>
    <submittedName>
        <fullName evidence="9">CUB and peptidase domain-containing protein 2-like isoform X1</fullName>
    </submittedName>
</protein>
<evidence type="ECO:0000259" key="7">
    <source>
        <dbReference type="PROSITE" id="PS50240"/>
    </source>
</evidence>
<dbReference type="SUPFAM" id="SSF50494">
    <property type="entry name" value="Trypsin-like serine proteases"/>
    <property type="match status" value="1"/>
</dbReference>
<dbReference type="InterPro" id="IPR009003">
    <property type="entry name" value="Peptidase_S1_PA"/>
</dbReference>
<dbReference type="InterPro" id="IPR018114">
    <property type="entry name" value="TRYPSIN_HIS"/>
</dbReference>
<dbReference type="OrthoDB" id="5974294at2759"/>
<dbReference type="Proteomes" id="UP000515163">
    <property type="component" value="Unplaced"/>
</dbReference>
<dbReference type="FunCoup" id="A0A6P8J775">
    <property type="interactions" value="178"/>
</dbReference>
<keyword evidence="5" id="KW-1015">Disulfide bond</keyword>
<evidence type="ECO:0000256" key="2">
    <source>
        <dbReference type="ARBA" id="ARBA00022670"/>
    </source>
</evidence>
<dbReference type="SMART" id="SM00020">
    <property type="entry name" value="Tryp_SPc"/>
    <property type="match status" value="1"/>
</dbReference>
<dbReference type="RefSeq" id="XP_031573698.1">
    <property type="nucleotide sequence ID" value="XM_031717838.1"/>
</dbReference>
<dbReference type="InterPro" id="IPR043504">
    <property type="entry name" value="Peptidase_S1_PA_chymotrypsin"/>
</dbReference>
<feature type="chain" id="PRO_5027820979" evidence="6">
    <location>
        <begin position="22"/>
        <end position="267"/>
    </location>
</feature>
<dbReference type="PRINTS" id="PR00722">
    <property type="entry name" value="CHYMOTRYPSIN"/>
</dbReference>
<dbReference type="PROSITE" id="PS00134">
    <property type="entry name" value="TRYPSIN_HIS"/>
    <property type="match status" value="1"/>
</dbReference>
<dbReference type="GO" id="GO:0005615">
    <property type="term" value="C:extracellular space"/>
    <property type="evidence" value="ECO:0007669"/>
    <property type="project" value="TreeGrafter"/>
</dbReference>
<accession>A0A6P8J775</accession>
<dbReference type="InterPro" id="IPR001254">
    <property type="entry name" value="Trypsin_dom"/>
</dbReference>
<evidence type="ECO:0000256" key="3">
    <source>
        <dbReference type="ARBA" id="ARBA00022801"/>
    </source>
</evidence>
<keyword evidence="4" id="KW-0720">Serine protease</keyword>
<keyword evidence="6" id="KW-0732">Signal</keyword>
<dbReference type="InParanoid" id="A0A6P8J775"/>
<comment type="similarity">
    <text evidence="1">Belongs to the peptidase S1 family.</text>
</comment>
<evidence type="ECO:0000313" key="8">
    <source>
        <dbReference type="Proteomes" id="UP000515163"/>
    </source>
</evidence>
<dbReference type="GO" id="GO:0004252">
    <property type="term" value="F:serine-type endopeptidase activity"/>
    <property type="evidence" value="ECO:0007669"/>
    <property type="project" value="InterPro"/>
</dbReference>
<dbReference type="InterPro" id="IPR001314">
    <property type="entry name" value="Peptidase_S1A"/>
</dbReference>
<dbReference type="KEGG" id="aten:116307552"/>
<dbReference type="PANTHER" id="PTHR24264:SF54">
    <property type="entry name" value="PEPTIDASE S1 DOMAIN-CONTAINING PROTEIN"/>
    <property type="match status" value="1"/>
</dbReference>
<dbReference type="FunFam" id="2.40.10.10:FF:000077">
    <property type="entry name" value="Predicted protein"/>
    <property type="match status" value="1"/>
</dbReference>
<dbReference type="GeneID" id="116307552"/>
<dbReference type="AlphaFoldDB" id="A0A6P8J775"/>
<proteinExistence type="inferred from homology"/>
<gene>
    <name evidence="9" type="primary">LOC116307552</name>
</gene>
<dbReference type="GO" id="GO:0006508">
    <property type="term" value="P:proteolysis"/>
    <property type="evidence" value="ECO:0007669"/>
    <property type="project" value="UniProtKB-KW"/>
</dbReference>
<reference evidence="9" key="1">
    <citation type="submission" date="2025-08" db="UniProtKB">
        <authorList>
            <consortium name="RefSeq"/>
        </authorList>
    </citation>
    <scope>IDENTIFICATION</scope>
    <source>
        <tissue evidence="9">Tentacle</tissue>
    </source>
</reference>
<keyword evidence="8" id="KW-1185">Reference proteome</keyword>
<dbReference type="Pfam" id="PF00089">
    <property type="entry name" value="Trypsin"/>
    <property type="match status" value="1"/>
</dbReference>
<feature type="domain" description="Peptidase S1" evidence="7">
    <location>
        <begin position="31"/>
        <end position="267"/>
    </location>
</feature>
<dbReference type="PANTHER" id="PTHR24264">
    <property type="entry name" value="TRYPSIN-RELATED"/>
    <property type="match status" value="1"/>
</dbReference>
<name>A0A6P8J775_ACTTE</name>
<evidence type="ECO:0000313" key="9">
    <source>
        <dbReference type="RefSeq" id="XP_031573698.1"/>
    </source>
</evidence>
<sequence length="267" mass="29649">MESLPLFLILGLSCIASLTEGYCGVKPNVRIVGGAEAPRGAWPWQVMLRTKNGGVGQFCGGSLVHPQWVVTAAHCVSNITPNQLFVRLGAHYRDRVMGTEQDVDIERIISHENYHNPITLSNDIALLKLKRPVYLNKEVGLVCLPNDNVRKIFEGKKCWVTGWGKLSSGGADPEKLMQVSVPIVSLKSCQRAYPQKIHQQSMVCAGYDQGGKDSCQNDSGGPMVCESNGRFYLEGVVSWGEGCAWERKYGVYAKVRSLRQWIDRNMY</sequence>